<dbReference type="Proteomes" id="UP000092600">
    <property type="component" value="Unassembled WGS sequence"/>
</dbReference>
<dbReference type="SMART" id="SM00151">
    <property type="entry name" value="SWIB"/>
    <property type="match status" value="2"/>
</dbReference>
<evidence type="ECO:0000313" key="5">
    <source>
        <dbReference type="Proteomes" id="UP000092600"/>
    </source>
</evidence>
<protein>
    <submittedName>
        <fullName evidence="4">Upstream activation factor subunit UAF30</fullName>
    </submittedName>
</protein>
<dbReference type="PROSITE" id="PS51998">
    <property type="entry name" value="DEK_C"/>
    <property type="match status" value="1"/>
</dbReference>
<feature type="domain" description="DM2" evidence="2">
    <location>
        <begin position="166"/>
        <end position="243"/>
    </location>
</feature>
<feature type="domain" description="DEK-C" evidence="3">
    <location>
        <begin position="1"/>
        <end position="68"/>
    </location>
</feature>
<dbReference type="Gene3D" id="1.10.245.10">
    <property type="entry name" value="SWIB/MDM2 domain"/>
    <property type="match status" value="2"/>
</dbReference>
<feature type="domain" description="DM2" evidence="2">
    <location>
        <begin position="273"/>
        <end position="352"/>
    </location>
</feature>
<evidence type="ECO:0000313" key="4">
    <source>
        <dbReference type="EMBL" id="OAY75043.1"/>
    </source>
</evidence>
<dbReference type="EMBL" id="LSRQ01002221">
    <property type="protein sequence ID" value="OAY75043.1"/>
    <property type="molecule type" value="Genomic_DNA"/>
</dbReference>
<reference evidence="4 5" key="1">
    <citation type="journal article" date="2016" name="DNA Res.">
        <title>The draft genome of MD-2 pineapple using hybrid error correction of long reads.</title>
        <authorList>
            <person name="Redwan R.M."/>
            <person name="Saidin A."/>
            <person name="Kumar S.V."/>
        </authorList>
    </citation>
    <scope>NUCLEOTIDE SEQUENCE [LARGE SCALE GENOMIC DNA]</scope>
    <source>
        <strain evidence="5">cv. MD2</strain>
        <tissue evidence="4">Leaf</tissue>
    </source>
</reference>
<dbReference type="InterPro" id="IPR003121">
    <property type="entry name" value="SWIB_MDM2_domain"/>
</dbReference>
<gene>
    <name evidence="4" type="ORF">ACMD2_02875</name>
</gene>
<dbReference type="PANTHER" id="PTHR13844">
    <property type="entry name" value="SWI/SNF-RELATED MATRIX-ASSOCIATED ACTIN-DEPENDENT REGULATOR OF CHROMATIN SUBFAMILY D"/>
    <property type="match status" value="1"/>
</dbReference>
<dbReference type="InterPro" id="IPR019835">
    <property type="entry name" value="SWIB_domain"/>
</dbReference>
<dbReference type="CDD" id="cd10567">
    <property type="entry name" value="SWIB-MDM2_like"/>
    <property type="match status" value="2"/>
</dbReference>
<organism evidence="4 5">
    <name type="scientific">Ananas comosus</name>
    <name type="common">Pineapple</name>
    <name type="synonym">Ananas ananas</name>
    <dbReference type="NCBI Taxonomy" id="4615"/>
    <lineage>
        <taxon>Eukaryota</taxon>
        <taxon>Viridiplantae</taxon>
        <taxon>Streptophyta</taxon>
        <taxon>Embryophyta</taxon>
        <taxon>Tracheophyta</taxon>
        <taxon>Spermatophyta</taxon>
        <taxon>Magnoliopsida</taxon>
        <taxon>Liliopsida</taxon>
        <taxon>Poales</taxon>
        <taxon>Bromeliaceae</taxon>
        <taxon>Bromelioideae</taxon>
        <taxon>Ananas</taxon>
    </lineage>
</organism>
<sequence>MVSDQEIASCVESLLRQTAVSSSAAAAAAAPATTVTVNGVVRQLEAKLGLDLSHKAAFIRDQIDLLLRPPKDHFALAPQFHHPHHFPHNSSTTTSPPPPPPPPPPQPPQRRLRRRRCPPAAAAAADAAAPAGHPRYGGAGAGDAHCVLLLCTSAPTGVKRRGGPGGLSKVCGVSPELQAIVGEPTMARTEIVKQLWAYIRKNNLQDPSNKRKIICNDELRLVFETDCTDMFKMNKLLAKHIIPLESTKDSGSDSKKLKTAPATELVSSAEANADQYPVAISDALAKFFGTGERAMLQSDALRRVWDYIKSNRLEDPMNSTVILCDAKLQQLFGCESISALGVSEMLSRHLFKPS</sequence>
<dbReference type="AlphaFoldDB" id="A0A199VDE6"/>
<dbReference type="Pfam" id="PF08766">
    <property type="entry name" value="DEK_C"/>
    <property type="match status" value="1"/>
</dbReference>
<comment type="caution">
    <text evidence="4">The sequence shown here is derived from an EMBL/GenBank/DDBJ whole genome shotgun (WGS) entry which is preliminary data.</text>
</comment>
<feature type="compositionally biased region" description="Low complexity" evidence="1">
    <location>
        <begin position="118"/>
        <end position="131"/>
    </location>
</feature>
<dbReference type="STRING" id="4615.A0A199VDE6"/>
<accession>A0A199VDE6</accession>
<feature type="compositionally biased region" description="Pro residues" evidence="1">
    <location>
        <begin position="95"/>
        <end position="108"/>
    </location>
</feature>
<dbReference type="PROSITE" id="PS51925">
    <property type="entry name" value="SWIB_MDM2"/>
    <property type="match status" value="2"/>
</dbReference>
<dbReference type="SUPFAM" id="SSF47592">
    <property type="entry name" value="SWIB/MDM2 domain"/>
    <property type="match status" value="2"/>
</dbReference>
<proteinExistence type="predicted"/>
<dbReference type="InterPro" id="IPR036885">
    <property type="entry name" value="SWIB_MDM2_dom_sf"/>
</dbReference>
<evidence type="ECO:0000256" key="1">
    <source>
        <dbReference type="SAM" id="MobiDB-lite"/>
    </source>
</evidence>
<dbReference type="SUPFAM" id="SSF101447">
    <property type="entry name" value="Formin homology 2 domain (FH2 domain)"/>
    <property type="match status" value="1"/>
</dbReference>
<feature type="region of interest" description="Disordered" evidence="1">
    <location>
        <begin position="77"/>
        <end position="131"/>
    </location>
</feature>
<name>A0A199VDE6_ANACO</name>
<dbReference type="InterPro" id="IPR014876">
    <property type="entry name" value="DEK_C"/>
</dbReference>
<evidence type="ECO:0000259" key="3">
    <source>
        <dbReference type="PROSITE" id="PS51998"/>
    </source>
</evidence>
<evidence type="ECO:0000259" key="2">
    <source>
        <dbReference type="PROSITE" id="PS51925"/>
    </source>
</evidence>
<dbReference type="Pfam" id="PF02201">
    <property type="entry name" value="SWIB"/>
    <property type="match status" value="2"/>
</dbReference>